<keyword evidence="1" id="KW-0227">DNA damage</keyword>
<comment type="similarity">
    <text evidence="1">Belongs to the Nre family.</text>
</comment>
<keyword evidence="1" id="KW-0234">DNA repair</keyword>
<reference evidence="4 5" key="1">
    <citation type="journal article" date="2006" name="Science">
        <title>Genome of rice cluster I archaea -- the key methane producers in the rice rhizosphere.</title>
        <authorList>
            <person name="Erkel C."/>
            <person name="Kube M."/>
            <person name="Reinhardt R."/>
            <person name="Liesack W."/>
        </authorList>
    </citation>
    <scope>NUCLEOTIDE SEQUENCE [LARGE SCALE GENOMIC DNA]</scope>
    <source>
        <strain evidence="5">DSM 22066 / NBRC 105507 / MRE50</strain>
    </source>
</reference>
<evidence type="ECO:0000256" key="1">
    <source>
        <dbReference type="HAMAP-Rule" id="MF_02096"/>
    </source>
</evidence>
<dbReference type="InterPro" id="IPR033167">
    <property type="entry name" value="Nre"/>
</dbReference>
<dbReference type="PATRIC" id="fig|351160.9.peg.129"/>
<accession>Q0W0F0</accession>
<feature type="domain" description="Archaeal Nre C-terminal" evidence="3">
    <location>
        <begin position="290"/>
        <end position="399"/>
    </location>
</feature>
<dbReference type="Proteomes" id="UP000000663">
    <property type="component" value="Chromosome"/>
</dbReference>
<dbReference type="HAMAP" id="MF_02096">
    <property type="entry name" value="Nre"/>
    <property type="match status" value="1"/>
</dbReference>
<dbReference type="InterPro" id="IPR006978">
    <property type="entry name" value="Nre_N"/>
</dbReference>
<evidence type="ECO:0000259" key="2">
    <source>
        <dbReference type="Pfam" id="PF04894"/>
    </source>
</evidence>
<dbReference type="Pfam" id="PF04894">
    <property type="entry name" value="Nre_N"/>
    <property type="match status" value="1"/>
</dbReference>
<evidence type="ECO:0000313" key="4">
    <source>
        <dbReference type="EMBL" id="CAJ38143.1"/>
    </source>
</evidence>
<dbReference type="GO" id="GO:0006281">
    <property type="term" value="P:DNA repair"/>
    <property type="evidence" value="ECO:0007669"/>
    <property type="project" value="UniProtKB-UniRule"/>
</dbReference>
<gene>
    <name evidence="4" type="ORF">RRC440</name>
</gene>
<evidence type="ECO:0000259" key="3">
    <source>
        <dbReference type="Pfam" id="PF04895"/>
    </source>
</evidence>
<dbReference type="InterPro" id="IPR006979">
    <property type="entry name" value="Nre_C"/>
</dbReference>
<dbReference type="STRING" id="351160.RRC440"/>
<dbReference type="eggNOG" id="arCOG04269">
    <property type="taxonomic scope" value="Archaea"/>
</dbReference>
<dbReference type="AlphaFoldDB" id="Q0W0F0"/>
<evidence type="ECO:0000313" key="5">
    <source>
        <dbReference type="Proteomes" id="UP000000663"/>
    </source>
</evidence>
<dbReference type="RefSeq" id="WP_012034449.1">
    <property type="nucleotide sequence ID" value="NC_009464.1"/>
</dbReference>
<feature type="domain" description="Archaeal Nre N-terminal" evidence="2">
    <location>
        <begin position="9"/>
        <end position="277"/>
    </location>
</feature>
<organism evidence="4 5">
    <name type="scientific">Methanocella arvoryzae (strain DSM 22066 / NBRC 105507 / MRE50)</name>
    <dbReference type="NCBI Taxonomy" id="351160"/>
    <lineage>
        <taxon>Archaea</taxon>
        <taxon>Methanobacteriati</taxon>
        <taxon>Methanobacteriota</taxon>
        <taxon>Stenosarchaea group</taxon>
        <taxon>Methanomicrobia</taxon>
        <taxon>Methanocellales</taxon>
        <taxon>Methanocellaceae</taxon>
        <taxon>Methanocella</taxon>
    </lineage>
</organism>
<dbReference type="Pfam" id="PF04895">
    <property type="entry name" value="Nre_C"/>
    <property type="match status" value="1"/>
</dbReference>
<sequence length="399" mass="45294">MACKGTKMLCSKSRCPIMIKHYAKLKTAPQIDSTSLYGSAPGVFVGRHGYPLVSIGPLIPPVIGDTSEMDTPERWIGKTIDDIVGFRSSLVRGLYKVNVRKPEQCGKIVEDMTLLSMASNPVDTAAEFLRKPAGRIELDDEVQPFGPSAPLKKAEIGNFRLDHRIEKAHYDGDLLARDAVLELYKDETMVTRIQRAFSMGAFGVKKSRRIVPTRQSITAVDSIIGETLMEQVKDLPLINEYRVFESWQLDNRFIVLMIPEPWSYELVEAWYPDTIWNPAGREIMIISDAERYEGRTTYASIGGCYYAARLATCEYLVREGRQAKVVILREAHSGYVMPVGVWNVRENVRNALKGPCSKFNTLNEALTYIQTRFDIPMSRWTLNSYVLKDSRFQRRLTDF</sequence>
<protein>
    <recommendedName>
        <fullName evidence="1">DNA repair protein</fullName>
    </recommendedName>
</protein>
<dbReference type="KEGG" id="rci:RRC440"/>
<proteinExistence type="inferred from homology"/>
<dbReference type="EMBL" id="AM114193">
    <property type="protein sequence ID" value="CAJ38143.1"/>
    <property type="molecule type" value="Genomic_DNA"/>
</dbReference>
<comment type="function">
    <text evidence="1">Involved in DNA damage repair.</text>
</comment>
<dbReference type="PANTHER" id="PTHR38136:SF2">
    <property type="entry name" value="DNA REPAIR PROTEIN"/>
    <property type="match status" value="1"/>
</dbReference>
<dbReference type="GeneID" id="5144421"/>
<dbReference type="PANTHER" id="PTHR38136">
    <property type="entry name" value="DNA REPAIR PROTEIN"/>
    <property type="match status" value="1"/>
</dbReference>
<name>Q0W0F0_METAR</name>
<comment type="caution">
    <text evidence="1">Lacks conserved residue(s) required for the propagation of feature annotation.</text>
</comment>
<keyword evidence="5" id="KW-1185">Reference proteome</keyword>